<dbReference type="RefSeq" id="WP_051211815.1">
    <property type="nucleotide sequence ID" value="NZ_FOGJ01000037.1"/>
</dbReference>
<dbReference type="SUPFAM" id="SSF56784">
    <property type="entry name" value="HAD-like"/>
    <property type="match status" value="1"/>
</dbReference>
<dbReference type="SFLD" id="SFLDS00003">
    <property type="entry name" value="Haloacid_Dehalogenase"/>
    <property type="match status" value="1"/>
</dbReference>
<dbReference type="Gene3D" id="3.40.50.1000">
    <property type="entry name" value="HAD superfamily/HAD-like"/>
    <property type="match status" value="1"/>
</dbReference>
<keyword evidence="2" id="KW-0378">Hydrolase</keyword>
<dbReference type="SFLD" id="SFLDG01129">
    <property type="entry name" value="C1.5:_HAD__Beta-PGM__Phosphata"/>
    <property type="match status" value="1"/>
</dbReference>
<keyword evidence="1" id="KW-0812">Transmembrane</keyword>
<keyword evidence="1" id="KW-1133">Transmembrane helix</keyword>
<dbReference type="PRINTS" id="PR00413">
    <property type="entry name" value="HADHALOGNASE"/>
</dbReference>
<dbReference type="GO" id="GO:0016787">
    <property type="term" value="F:hydrolase activity"/>
    <property type="evidence" value="ECO:0007669"/>
    <property type="project" value="UniProtKB-KW"/>
</dbReference>
<name>A0A1H9WYF9_BUTFI</name>
<proteinExistence type="predicted"/>
<dbReference type="AlphaFoldDB" id="A0A1H9WYF9"/>
<organism evidence="2 3">
    <name type="scientific">Butyrivibrio fibrisolvens</name>
    <dbReference type="NCBI Taxonomy" id="831"/>
    <lineage>
        <taxon>Bacteria</taxon>
        <taxon>Bacillati</taxon>
        <taxon>Bacillota</taxon>
        <taxon>Clostridia</taxon>
        <taxon>Lachnospirales</taxon>
        <taxon>Lachnospiraceae</taxon>
        <taxon>Butyrivibrio</taxon>
    </lineage>
</organism>
<gene>
    <name evidence="2" type="ORF">SAMN04487884_1372</name>
</gene>
<dbReference type="EMBL" id="FOGJ01000037">
    <property type="protein sequence ID" value="SES38895.1"/>
    <property type="molecule type" value="Genomic_DNA"/>
</dbReference>
<sequence length="303" mass="34030">MSGNNEVNKWTAKRIAAIIGIVALVGMYIALLILAFIFPANSFELFITAVGGTVGITILIWLMIWVIGLFTGRHTIASLDAMTSDQDHDKYGNPVPRKPSGNIDTIIFDIGNVLVDFSWRQMLRDKGIPEDLIEKIGDATVRTDIWNEFDRGVMSHEEIVDKLCDNTPELSEYIHKGFDDFKGIVKLRSTSIPLIEGLKKAHYKILVLSNFSKGAVDANQNEMSFLEYVDGGILSYKDHVIKPDHDIYELIIKRYDLTPDKSVFIDDTEKNVIGAIKAGIKGIHFQSLEQMMDELNELGVKRI</sequence>
<feature type="transmembrane region" description="Helical" evidence="1">
    <location>
        <begin position="45"/>
        <end position="70"/>
    </location>
</feature>
<reference evidence="2 3" key="1">
    <citation type="submission" date="2016-10" db="EMBL/GenBank/DDBJ databases">
        <authorList>
            <person name="de Groot N.N."/>
        </authorList>
    </citation>
    <scope>NUCLEOTIDE SEQUENCE [LARGE SCALE GENOMIC DNA]</scope>
    <source>
        <strain evidence="2 3">AR40</strain>
    </source>
</reference>
<dbReference type="NCBIfam" id="TIGR01509">
    <property type="entry name" value="HAD-SF-IA-v3"/>
    <property type="match status" value="1"/>
</dbReference>
<dbReference type="Pfam" id="PF00702">
    <property type="entry name" value="Hydrolase"/>
    <property type="match status" value="1"/>
</dbReference>
<evidence type="ECO:0000313" key="3">
    <source>
        <dbReference type="Proteomes" id="UP000182584"/>
    </source>
</evidence>
<dbReference type="InterPro" id="IPR006439">
    <property type="entry name" value="HAD-SF_hydro_IA"/>
</dbReference>
<feature type="transmembrane region" description="Helical" evidence="1">
    <location>
        <begin position="15"/>
        <end position="39"/>
    </location>
</feature>
<dbReference type="InterPro" id="IPR023214">
    <property type="entry name" value="HAD_sf"/>
</dbReference>
<evidence type="ECO:0000313" key="2">
    <source>
        <dbReference type="EMBL" id="SES38895.1"/>
    </source>
</evidence>
<dbReference type="InterPro" id="IPR023198">
    <property type="entry name" value="PGP-like_dom2"/>
</dbReference>
<evidence type="ECO:0000256" key="1">
    <source>
        <dbReference type="SAM" id="Phobius"/>
    </source>
</evidence>
<keyword evidence="1" id="KW-0472">Membrane</keyword>
<dbReference type="PANTHER" id="PTHR43611">
    <property type="entry name" value="ALPHA-D-GLUCOSE 1-PHOSPHATE PHOSPHATASE"/>
    <property type="match status" value="1"/>
</dbReference>
<dbReference type="PANTHER" id="PTHR43611:SF3">
    <property type="entry name" value="FLAVIN MONONUCLEOTIDE HYDROLASE 1, CHLOROPLATIC"/>
    <property type="match status" value="1"/>
</dbReference>
<protein>
    <submittedName>
        <fullName evidence="2">Haloacid dehalogenase-like hydrolase</fullName>
    </submittedName>
</protein>
<dbReference type="Proteomes" id="UP000182584">
    <property type="component" value="Unassembled WGS sequence"/>
</dbReference>
<accession>A0A1H9WYF9</accession>
<dbReference type="Gene3D" id="1.10.150.240">
    <property type="entry name" value="Putative phosphatase, domain 2"/>
    <property type="match status" value="1"/>
</dbReference>
<dbReference type="InterPro" id="IPR036412">
    <property type="entry name" value="HAD-like_sf"/>
</dbReference>
<dbReference type="CDD" id="cd02603">
    <property type="entry name" value="HAD_sEH-N_like"/>
    <property type="match status" value="1"/>
</dbReference>